<accession>A0A4R2M1E5</accession>
<feature type="compositionally biased region" description="Pro residues" evidence="1">
    <location>
        <begin position="1"/>
        <end position="10"/>
    </location>
</feature>
<evidence type="ECO:0000313" key="3">
    <source>
        <dbReference type="EMBL" id="TCP00859.1"/>
    </source>
</evidence>
<evidence type="ECO:0000256" key="1">
    <source>
        <dbReference type="SAM" id="MobiDB-lite"/>
    </source>
</evidence>
<keyword evidence="2" id="KW-0812">Transmembrane</keyword>
<gene>
    <name evidence="3" type="ORF">EV684_11163</name>
</gene>
<keyword evidence="2" id="KW-0472">Membrane</keyword>
<proteinExistence type="predicted"/>
<evidence type="ECO:0000313" key="4">
    <source>
        <dbReference type="Proteomes" id="UP000295106"/>
    </source>
</evidence>
<feature type="transmembrane region" description="Helical" evidence="2">
    <location>
        <begin position="29"/>
        <end position="55"/>
    </location>
</feature>
<keyword evidence="2" id="KW-1133">Transmembrane helix</keyword>
<protein>
    <submittedName>
        <fullName evidence="3">Nitrate reductase NapE</fullName>
    </submittedName>
</protein>
<dbReference type="RefSeq" id="WP_132648483.1">
    <property type="nucleotide sequence ID" value="NZ_CP181387.1"/>
</dbReference>
<sequence>MNAEPPPGAPVHPADPEAPSTRQEEWRSFLFLTTVTAPLLAVLIVAGWGFVVWMVQLLTGNLPR</sequence>
<organism evidence="3 4">
    <name type="scientific">Rubrivivax gelatinosus</name>
    <name type="common">Rhodocyclus gelatinosus</name>
    <name type="synonym">Rhodopseudomonas gelatinosa</name>
    <dbReference type="NCBI Taxonomy" id="28068"/>
    <lineage>
        <taxon>Bacteria</taxon>
        <taxon>Pseudomonadati</taxon>
        <taxon>Pseudomonadota</taxon>
        <taxon>Betaproteobacteria</taxon>
        <taxon>Burkholderiales</taxon>
        <taxon>Sphaerotilaceae</taxon>
        <taxon>Rubrivivax</taxon>
    </lineage>
</organism>
<name>A0A4R2M1E5_RUBGE</name>
<dbReference type="InterPro" id="IPR010649">
    <property type="entry name" value="NapE_TorE"/>
</dbReference>
<evidence type="ECO:0000256" key="2">
    <source>
        <dbReference type="SAM" id="Phobius"/>
    </source>
</evidence>
<reference evidence="3 4" key="1">
    <citation type="submission" date="2019-03" db="EMBL/GenBank/DDBJ databases">
        <title>Genomic Encyclopedia of Type Strains, Phase IV (KMG-IV): sequencing the most valuable type-strain genomes for metagenomic binning, comparative biology and taxonomic classification.</title>
        <authorList>
            <person name="Goeker M."/>
        </authorList>
    </citation>
    <scope>NUCLEOTIDE SEQUENCE [LARGE SCALE GENOMIC DNA]</scope>
    <source>
        <strain evidence="3 4">DSM 1709</strain>
    </source>
</reference>
<feature type="region of interest" description="Disordered" evidence="1">
    <location>
        <begin position="1"/>
        <end position="21"/>
    </location>
</feature>
<dbReference type="EMBL" id="SLXD01000011">
    <property type="protein sequence ID" value="TCP00859.1"/>
    <property type="molecule type" value="Genomic_DNA"/>
</dbReference>
<comment type="caution">
    <text evidence="3">The sequence shown here is derived from an EMBL/GenBank/DDBJ whole genome shotgun (WGS) entry which is preliminary data.</text>
</comment>
<dbReference type="AlphaFoldDB" id="A0A4R2M1E5"/>
<dbReference type="Proteomes" id="UP000295106">
    <property type="component" value="Unassembled WGS sequence"/>
</dbReference>
<dbReference type="Pfam" id="PF06796">
    <property type="entry name" value="NapE"/>
    <property type="match status" value="1"/>
</dbReference>